<proteinExistence type="predicted"/>
<reference evidence="1" key="1">
    <citation type="submission" date="2018-02" db="EMBL/GenBank/DDBJ databases">
        <title>Rhizophora mucronata_Transcriptome.</title>
        <authorList>
            <person name="Meera S.P."/>
            <person name="Sreeshan A."/>
            <person name="Augustine A."/>
        </authorList>
    </citation>
    <scope>NUCLEOTIDE SEQUENCE</scope>
    <source>
        <tissue evidence="1">Leaf</tissue>
    </source>
</reference>
<protein>
    <submittedName>
        <fullName evidence="1">Ankyrin repeat family protein</fullName>
    </submittedName>
</protein>
<sequence length="33" mass="3608">MLSTLRRGKDKQLEWGNLGRAASEFGVNNGSSQ</sequence>
<dbReference type="EMBL" id="GGEC01058412">
    <property type="protein sequence ID" value="MBX38896.1"/>
    <property type="molecule type" value="Transcribed_RNA"/>
</dbReference>
<accession>A0A2P2N8X0</accession>
<name>A0A2P2N8X0_RHIMU</name>
<dbReference type="AlphaFoldDB" id="A0A2P2N8X0"/>
<evidence type="ECO:0000313" key="1">
    <source>
        <dbReference type="EMBL" id="MBX38896.1"/>
    </source>
</evidence>
<organism evidence="1">
    <name type="scientific">Rhizophora mucronata</name>
    <name type="common">Asiatic mangrove</name>
    <dbReference type="NCBI Taxonomy" id="61149"/>
    <lineage>
        <taxon>Eukaryota</taxon>
        <taxon>Viridiplantae</taxon>
        <taxon>Streptophyta</taxon>
        <taxon>Embryophyta</taxon>
        <taxon>Tracheophyta</taxon>
        <taxon>Spermatophyta</taxon>
        <taxon>Magnoliopsida</taxon>
        <taxon>eudicotyledons</taxon>
        <taxon>Gunneridae</taxon>
        <taxon>Pentapetalae</taxon>
        <taxon>rosids</taxon>
        <taxon>fabids</taxon>
        <taxon>Malpighiales</taxon>
        <taxon>Rhizophoraceae</taxon>
        <taxon>Rhizophora</taxon>
    </lineage>
</organism>